<dbReference type="PANTHER" id="PTHR10615:SF219">
    <property type="entry name" value="HISTONE ACETYLTRANSFERASE KAT5"/>
    <property type="match status" value="1"/>
</dbReference>
<evidence type="ECO:0000256" key="1">
    <source>
        <dbReference type="ARBA" id="ARBA00004123"/>
    </source>
</evidence>
<dbReference type="GeneID" id="27703432"/>
<dbReference type="HOGENOM" id="CLU_011815_0_1_1"/>
<gene>
    <name evidence="17" type="ORF">Z519_10504</name>
</gene>
<keyword evidence="11" id="KW-0539">Nucleus</keyword>
<keyword evidence="6" id="KW-0863">Zinc-finger</keyword>
<evidence type="ECO:0000313" key="17">
    <source>
        <dbReference type="EMBL" id="KIW89019.1"/>
    </source>
</evidence>
<keyword evidence="5" id="KW-0479">Metal-binding</keyword>
<feature type="region of interest" description="Disordered" evidence="15">
    <location>
        <begin position="445"/>
        <end position="464"/>
    </location>
</feature>
<evidence type="ECO:0000256" key="15">
    <source>
        <dbReference type="SAM" id="MobiDB-lite"/>
    </source>
</evidence>
<dbReference type="PANTHER" id="PTHR10615">
    <property type="entry name" value="HISTONE ACETYLTRANSFERASE"/>
    <property type="match status" value="1"/>
</dbReference>
<evidence type="ECO:0000256" key="4">
    <source>
        <dbReference type="ARBA" id="ARBA00022679"/>
    </source>
</evidence>
<evidence type="ECO:0000259" key="16">
    <source>
        <dbReference type="PROSITE" id="PS51726"/>
    </source>
</evidence>
<reference evidence="17" key="1">
    <citation type="submission" date="2015-01" db="EMBL/GenBank/DDBJ databases">
        <title>The Genome Sequence of Cladophialophora bantiana CBS 173.52.</title>
        <authorList>
            <consortium name="The Broad Institute Genomics Platform"/>
            <person name="Cuomo C."/>
            <person name="de Hoog S."/>
            <person name="Gorbushina A."/>
            <person name="Stielow B."/>
            <person name="Teixiera M."/>
            <person name="Abouelleil A."/>
            <person name="Chapman S.B."/>
            <person name="Priest M."/>
            <person name="Young S.K."/>
            <person name="Wortman J."/>
            <person name="Nusbaum C."/>
            <person name="Birren B."/>
        </authorList>
    </citation>
    <scope>NUCLEOTIDE SEQUENCE [LARGE SCALE GENOMIC DNA]</scope>
    <source>
        <strain evidence="17">CBS 173.52</strain>
    </source>
</reference>
<evidence type="ECO:0000256" key="6">
    <source>
        <dbReference type="ARBA" id="ARBA00022771"/>
    </source>
</evidence>
<comment type="similarity">
    <text evidence="2">Belongs to the MYST (SAS/MOZ) family.</text>
</comment>
<dbReference type="GO" id="GO:0006355">
    <property type="term" value="P:regulation of DNA-templated transcription"/>
    <property type="evidence" value="ECO:0007669"/>
    <property type="project" value="InterPro"/>
</dbReference>
<keyword evidence="8" id="KW-0007">Acetylation</keyword>
<keyword evidence="7" id="KW-0862">Zinc</keyword>
<evidence type="ECO:0000256" key="12">
    <source>
        <dbReference type="ARBA" id="ARBA00023315"/>
    </source>
</evidence>
<dbReference type="Pfam" id="PF01853">
    <property type="entry name" value="MOZ_SAS"/>
    <property type="match status" value="2"/>
</dbReference>
<sequence length="464" mass="51799">MPSAIDKTPGTSTSVLQEGSPHRSRRASLKVLNRNIHQVVLGNLMFDAWYYSPYPDSIILPQPGDGSTAADARNGHSHGHLSGYHSSIRGEEPICRLLYVCPCCFRYTSLKQQFIQHLAHHRHLRSQNLEPDQPVPQSAFKVYEWEGHAVWEIDGEREKLYCQNLSLFGKLFLEQKSVFFDTGGFKYYALTYTKPDISTSLASPTTKTRAQKQRSTSANTVEEDDSLYRTRVLGFFSKENLSWDSNNLACILIFPPFQHRQLGQLLMAVSYKLSGWEWEGGVIGGPEKPLSAMGRKSYLRFWSERIARFLMGQTADADAKRVFDNANANANGRNRKTVPPRKEEMTVKEIGDRTGMLAEDVVAALTEMGLCKVMAPKRKKAKSSTPEVNGTASASLAHAAEIDPEELATVVIYRSKIVEWAEKNGVDLRSPVKEEGFLGEWALSDLAESDNGSQNASDEEGSDV</sequence>
<dbReference type="Gene3D" id="3.40.630.30">
    <property type="match status" value="2"/>
</dbReference>
<accession>A0A0D2HWV6</accession>
<dbReference type="RefSeq" id="XP_016615688.1">
    <property type="nucleotide sequence ID" value="XM_016768220.1"/>
</dbReference>
<evidence type="ECO:0000256" key="11">
    <source>
        <dbReference type="ARBA" id="ARBA00023242"/>
    </source>
</evidence>
<dbReference type="InterPro" id="IPR050603">
    <property type="entry name" value="MYST_HAT"/>
</dbReference>
<dbReference type="InterPro" id="IPR002717">
    <property type="entry name" value="HAT_MYST-type"/>
</dbReference>
<evidence type="ECO:0000256" key="13">
    <source>
        <dbReference type="ARBA" id="ARBA00045805"/>
    </source>
</evidence>
<keyword evidence="18" id="KW-1185">Reference proteome</keyword>
<evidence type="ECO:0000256" key="10">
    <source>
        <dbReference type="ARBA" id="ARBA00023163"/>
    </source>
</evidence>
<dbReference type="InterPro" id="IPR016181">
    <property type="entry name" value="Acyl_CoA_acyltransferase"/>
</dbReference>
<comment type="function">
    <text evidence="13">Catalytic component of the NuA4 histone acetyltransferase (HAT) complex which is involved in epigenetic transcriptional activation of selected genes principally by acetylation of nucleosomal histones H4, H3, H2B, H2A and H2A variant H2A.Z. Acetylates histone H4 to form H4K5ac, H4K8ac, H4K12ac and H4K16ac, histone H3 to form H3K14ac, and histone H2A to form H2AK4ac and H2AK7ac. The NuA4 complex is involved in the DNA damage response and is required for chromosome segregation. The NuA4 complex plays a direct role in repair of DNA double-strand breaks (DSBs) through homologous recombination. Recruitment to promoters depends on H3K4me. Also acetylates non-histone proteins. In addition to protein acetyltransferase, can use different acyl-CoA substrates, such as 2-hydroxyisobutanoyl-CoA (2-hydroxyisobutyryl-CoA) or (2E)-butenoyl-CoA (crotonyl-CoA), and is able to mediate protein 2-hydroxyisobutyrylation and crotonylation, respectively.</text>
</comment>
<dbReference type="EC" id="2.3.1.48" evidence="3"/>
<dbReference type="GO" id="GO:0005634">
    <property type="term" value="C:nucleus"/>
    <property type="evidence" value="ECO:0007669"/>
    <property type="project" value="UniProtKB-SubCell"/>
</dbReference>
<evidence type="ECO:0000256" key="7">
    <source>
        <dbReference type="ARBA" id="ARBA00022833"/>
    </source>
</evidence>
<organism evidence="17 18">
    <name type="scientific">Cladophialophora bantiana (strain ATCC 10958 / CBS 173.52 / CDC B-1940 / NIH 8579)</name>
    <name type="common">Xylohypha bantiana</name>
    <dbReference type="NCBI Taxonomy" id="1442370"/>
    <lineage>
        <taxon>Eukaryota</taxon>
        <taxon>Fungi</taxon>
        <taxon>Dikarya</taxon>
        <taxon>Ascomycota</taxon>
        <taxon>Pezizomycotina</taxon>
        <taxon>Eurotiomycetes</taxon>
        <taxon>Chaetothyriomycetidae</taxon>
        <taxon>Chaetothyriales</taxon>
        <taxon>Herpotrichiellaceae</taxon>
        <taxon>Cladophialophora</taxon>
    </lineage>
</organism>
<evidence type="ECO:0000256" key="2">
    <source>
        <dbReference type="ARBA" id="ARBA00010107"/>
    </source>
</evidence>
<feature type="region of interest" description="Disordered" evidence="15">
    <location>
        <begin position="1"/>
        <end position="26"/>
    </location>
</feature>
<evidence type="ECO:0000313" key="18">
    <source>
        <dbReference type="Proteomes" id="UP000053789"/>
    </source>
</evidence>
<proteinExistence type="inferred from homology"/>
<evidence type="ECO:0000256" key="14">
    <source>
        <dbReference type="PIRSR" id="PIRSR602717-51"/>
    </source>
</evidence>
<comment type="subcellular location">
    <subcellularLocation>
        <location evidence="1">Nucleus</location>
    </subcellularLocation>
</comment>
<feature type="region of interest" description="Disordered" evidence="15">
    <location>
        <begin position="201"/>
        <end position="220"/>
    </location>
</feature>
<dbReference type="EMBL" id="KN846997">
    <property type="protein sequence ID" value="KIW89019.1"/>
    <property type="molecule type" value="Genomic_DNA"/>
</dbReference>
<dbReference type="InterPro" id="IPR036388">
    <property type="entry name" value="WH-like_DNA-bd_sf"/>
</dbReference>
<dbReference type="AlphaFoldDB" id="A0A0D2HWV6"/>
<keyword evidence="12" id="KW-0012">Acyltransferase</keyword>
<dbReference type="VEuPathDB" id="FungiDB:Z519_10504"/>
<keyword evidence="10" id="KW-0804">Transcription</keyword>
<protein>
    <recommendedName>
        <fullName evidence="3">histone acetyltransferase</fullName>
        <ecNumber evidence="3">2.3.1.48</ecNumber>
    </recommendedName>
</protein>
<evidence type="ECO:0000256" key="9">
    <source>
        <dbReference type="ARBA" id="ARBA00023015"/>
    </source>
</evidence>
<dbReference type="Gene3D" id="1.10.10.10">
    <property type="entry name" value="Winged helix-like DNA-binding domain superfamily/Winged helix DNA-binding domain"/>
    <property type="match status" value="1"/>
</dbReference>
<dbReference type="GO" id="GO:0035267">
    <property type="term" value="C:NuA4 histone acetyltransferase complex"/>
    <property type="evidence" value="ECO:0007669"/>
    <property type="project" value="TreeGrafter"/>
</dbReference>
<dbReference type="OrthoDB" id="787137at2759"/>
<dbReference type="GO" id="GO:0008270">
    <property type="term" value="F:zinc ion binding"/>
    <property type="evidence" value="ECO:0007669"/>
    <property type="project" value="UniProtKB-KW"/>
</dbReference>
<dbReference type="SUPFAM" id="SSF55729">
    <property type="entry name" value="Acyl-CoA N-acyltransferases (Nat)"/>
    <property type="match status" value="1"/>
</dbReference>
<feature type="active site" description="Proton donor/acceptor" evidence="14">
    <location>
        <position position="287"/>
    </location>
</feature>
<evidence type="ECO:0000256" key="3">
    <source>
        <dbReference type="ARBA" id="ARBA00013184"/>
    </source>
</evidence>
<dbReference type="Gene3D" id="3.30.60.60">
    <property type="entry name" value="N-acetyl transferase-like"/>
    <property type="match status" value="1"/>
</dbReference>
<keyword evidence="9" id="KW-0805">Transcription regulation</keyword>
<dbReference type="PROSITE" id="PS51726">
    <property type="entry name" value="MYST_HAT"/>
    <property type="match status" value="1"/>
</dbReference>
<evidence type="ECO:0000256" key="5">
    <source>
        <dbReference type="ARBA" id="ARBA00022723"/>
    </source>
</evidence>
<keyword evidence="4" id="KW-0808">Transferase</keyword>
<name>A0A0D2HWV6_CLAB1</name>
<evidence type="ECO:0000256" key="8">
    <source>
        <dbReference type="ARBA" id="ARBA00022990"/>
    </source>
</evidence>
<dbReference type="Proteomes" id="UP000053789">
    <property type="component" value="Unassembled WGS sequence"/>
</dbReference>
<feature type="domain" description="MYST-type HAT" evidence="16">
    <location>
        <begin position="31"/>
        <end position="404"/>
    </location>
</feature>
<dbReference type="GO" id="GO:0046972">
    <property type="term" value="F:histone H4K16 acetyltransferase activity"/>
    <property type="evidence" value="ECO:0007669"/>
    <property type="project" value="TreeGrafter"/>
</dbReference>